<dbReference type="EMBL" id="QZWG01000009">
    <property type="protein sequence ID" value="RZB90754.1"/>
    <property type="molecule type" value="Genomic_DNA"/>
</dbReference>
<gene>
    <name evidence="2" type="ORF">D0Y65_023270</name>
</gene>
<feature type="signal peptide" evidence="1">
    <location>
        <begin position="1"/>
        <end position="24"/>
    </location>
</feature>
<protein>
    <submittedName>
        <fullName evidence="2">Uncharacterized protein</fullName>
    </submittedName>
</protein>
<proteinExistence type="predicted"/>
<feature type="chain" id="PRO_5019398125" evidence="1">
    <location>
        <begin position="25"/>
        <end position="120"/>
    </location>
</feature>
<evidence type="ECO:0000313" key="2">
    <source>
        <dbReference type="EMBL" id="RZB90754.1"/>
    </source>
</evidence>
<keyword evidence="1" id="KW-0732">Signal</keyword>
<dbReference type="AlphaFoldDB" id="A0A445IX78"/>
<evidence type="ECO:0000313" key="3">
    <source>
        <dbReference type="Proteomes" id="UP000289340"/>
    </source>
</evidence>
<dbReference type="Proteomes" id="UP000289340">
    <property type="component" value="Chromosome 9"/>
</dbReference>
<comment type="caution">
    <text evidence="2">The sequence shown here is derived from an EMBL/GenBank/DDBJ whole genome shotgun (WGS) entry which is preliminary data.</text>
</comment>
<accession>A0A445IX78</accession>
<organism evidence="2 3">
    <name type="scientific">Glycine soja</name>
    <name type="common">Wild soybean</name>
    <dbReference type="NCBI Taxonomy" id="3848"/>
    <lineage>
        <taxon>Eukaryota</taxon>
        <taxon>Viridiplantae</taxon>
        <taxon>Streptophyta</taxon>
        <taxon>Embryophyta</taxon>
        <taxon>Tracheophyta</taxon>
        <taxon>Spermatophyta</taxon>
        <taxon>Magnoliopsida</taxon>
        <taxon>eudicotyledons</taxon>
        <taxon>Gunneridae</taxon>
        <taxon>Pentapetalae</taxon>
        <taxon>rosids</taxon>
        <taxon>fabids</taxon>
        <taxon>Fabales</taxon>
        <taxon>Fabaceae</taxon>
        <taxon>Papilionoideae</taxon>
        <taxon>50 kb inversion clade</taxon>
        <taxon>NPAAA clade</taxon>
        <taxon>indigoferoid/millettioid clade</taxon>
        <taxon>Phaseoleae</taxon>
        <taxon>Glycine</taxon>
        <taxon>Glycine subgen. Soja</taxon>
    </lineage>
</organism>
<name>A0A445IX78_GLYSO</name>
<reference evidence="2 3" key="1">
    <citation type="submission" date="2018-09" db="EMBL/GenBank/DDBJ databases">
        <title>A high-quality reference genome of wild soybean provides a powerful tool to mine soybean genomes.</title>
        <authorList>
            <person name="Xie M."/>
            <person name="Chung C.Y.L."/>
            <person name="Li M.-W."/>
            <person name="Wong F.-L."/>
            <person name="Chan T.-F."/>
            <person name="Lam H.-M."/>
        </authorList>
    </citation>
    <scope>NUCLEOTIDE SEQUENCE [LARGE SCALE GENOMIC DNA]</scope>
    <source>
        <strain evidence="3">cv. W05</strain>
        <tissue evidence="2">Hypocotyl of etiolated seedlings</tissue>
    </source>
</reference>
<keyword evidence="3" id="KW-1185">Reference proteome</keyword>
<sequence>MAKNQIKTTALVIMLIIIMDFAQADYNALHVQNGPTSFPSKIDCYHKCELECLPLFITGAVYIGCVAACFHDKCKKKPMDVVYNCISRCALTKSTEINNDDHDPATNVVDSCFEECQNEK</sequence>
<evidence type="ECO:0000256" key="1">
    <source>
        <dbReference type="SAM" id="SignalP"/>
    </source>
</evidence>